<dbReference type="Proteomes" id="UP000324800">
    <property type="component" value="Unassembled WGS sequence"/>
</dbReference>
<feature type="region of interest" description="Disordered" evidence="1">
    <location>
        <begin position="252"/>
        <end position="316"/>
    </location>
</feature>
<feature type="compositionally biased region" description="Polar residues" evidence="1">
    <location>
        <begin position="149"/>
        <end position="165"/>
    </location>
</feature>
<feature type="region of interest" description="Disordered" evidence="1">
    <location>
        <begin position="140"/>
        <end position="200"/>
    </location>
</feature>
<dbReference type="EMBL" id="SNRW01002477">
    <property type="protein sequence ID" value="KAA6392644.1"/>
    <property type="molecule type" value="Genomic_DNA"/>
</dbReference>
<accession>A0A5J4WCH8</accession>
<gene>
    <name evidence="2" type="ORF">EZS28_011829</name>
</gene>
<feature type="compositionally biased region" description="Low complexity" evidence="1">
    <location>
        <begin position="166"/>
        <end position="188"/>
    </location>
</feature>
<sequence>MTGNIQSTQQNQKKFEAQKILVIFIFDEPDAIPGQDWVMQLRAIERGSVPPVFDQDILQLKEKQVRNLHFNTQSKENLRGFFLIRENESFLDFKRRILRAVKHSERGRRWWRRHMNAPVPLYANADQHILQLIPTIKVNKSKEKKDRNQNQATDDNQSLKDTQTVIQIDQNSSQLQSDQSSSTQSTSQFTNETISTRQSVASEVVREVGEIGFEYISIDSKDIQHRADKTLEMIPAQEEPDISDLESTSYLSDTEEENQYNQTIKDNLNENQKLKNKGKDKIERKKKKQKESNQQDHNQNDKLYKEVTKDKNKVQTLQKKDKKIDYTQGGYDSYQRRTVRMQPEDFPVWVGFLKKPNIDLFNLEKHSDNIFPKTDRDFDAVGTELYPMFAPHAEMFALPPPPQLRNINYNEQQQQQFHYPEYESKAPAIYSNFNKVENLEALGQTFCVDNNNNPFVKIDVEKDYKTKMKDGTFQKSKLHIIQTLVNVNDEDNVNDQIIKMMKLSDDHEMCNILPVMLMLVPGKIHIYGQNEEEKQEYFESVQHQLDLSQDSEQITHHIENITPDQKSQQINPLNSIHNHKKGGDKLISIVMTQGRRILGQMTFSKEYPFITFLRTLTTFAVPDSLHRSEIIAYDYIGQKIMKIENTEQQQITQNILNNSTQSTL</sequence>
<feature type="compositionally biased region" description="Polar residues" evidence="1">
    <location>
        <begin position="259"/>
        <end position="271"/>
    </location>
</feature>
<evidence type="ECO:0000313" key="3">
    <source>
        <dbReference type="Proteomes" id="UP000324800"/>
    </source>
</evidence>
<dbReference type="AlphaFoldDB" id="A0A5J4WCH8"/>
<name>A0A5J4WCH8_9EUKA</name>
<feature type="compositionally biased region" description="Polar residues" evidence="1">
    <location>
        <begin position="189"/>
        <end position="200"/>
    </location>
</feature>
<evidence type="ECO:0000256" key="1">
    <source>
        <dbReference type="SAM" id="MobiDB-lite"/>
    </source>
</evidence>
<comment type="caution">
    <text evidence="2">The sequence shown here is derived from an EMBL/GenBank/DDBJ whole genome shotgun (WGS) entry which is preliminary data.</text>
</comment>
<feature type="compositionally biased region" description="Basic and acidic residues" evidence="1">
    <location>
        <begin position="290"/>
        <end position="316"/>
    </location>
</feature>
<evidence type="ECO:0000313" key="2">
    <source>
        <dbReference type="EMBL" id="KAA6392644.1"/>
    </source>
</evidence>
<protein>
    <submittedName>
        <fullName evidence="2">Uncharacterized protein</fullName>
    </submittedName>
</protein>
<reference evidence="2 3" key="1">
    <citation type="submission" date="2019-03" db="EMBL/GenBank/DDBJ databases">
        <title>Single cell metagenomics reveals metabolic interactions within the superorganism composed of flagellate Streblomastix strix and complex community of Bacteroidetes bacteria on its surface.</title>
        <authorList>
            <person name="Treitli S.C."/>
            <person name="Kolisko M."/>
            <person name="Husnik F."/>
            <person name="Keeling P."/>
            <person name="Hampl V."/>
        </authorList>
    </citation>
    <scope>NUCLEOTIDE SEQUENCE [LARGE SCALE GENOMIC DNA]</scope>
    <source>
        <strain evidence="2">ST1C</strain>
    </source>
</reference>
<organism evidence="2 3">
    <name type="scientific">Streblomastix strix</name>
    <dbReference type="NCBI Taxonomy" id="222440"/>
    <lineage>
        <taxon>Eukaryota</taxon>
        <taxon>Metamonada</taxon>
        <taxon>Preaxostyla</taxon>
        <taxon>Oxymonadida</taxon>
        <taxon>Streblomastigidae</taxon>
        <taxon>Streblomastix</taxon>
    </lineage>
</organism>
<proteinExistence type="predicted"/>